<dbReference type="SUPFAM" id="SSF102114">
    <property type="entry name" value="Radical SAM enzymes"/>
    <property type="match status" value="1"/>
</dbReference>
<evidence type="ECO:0000256" key="1">
    <source>
        <dbReference type="ARBA" id="ARBA00001966"/>
    </source>
</evidence>
<protein>
    <submittedName>
        <fullName evidence="8">Anaerobic ribonucleoside-triphosphate reductase activating protein</fullName>
    </submittedName>
</protein>
<evidence type="ECO:0000313" key="9">
    <source>
        <dbReference type="Proteomes" id="UP000589552"/>
    </source>
</evidence>
<accession>A0A7X9XTM0</accession>
<dbReference type="PANTHER" id="PTHR30352:SF13">
    <property type="entry name" value="GLYCYL-RADICAL ENZYME ACTIVATING ENZYME YJJW-RELATED"/>
    <property type="match status" value="1"/>
</dbReference>
<dbReference type="Proteomes" id="UP000589552">
    <property type="component" value="Unassembled WGS sequence"/>
</dbReference>
<reference evidence="8 9" key="1">
    <citation type="submission" date="2020-04" db="EMBL/GenBank/DDBJ databases">
        <authorList>
            <person name="Hitch T.C.A."/>
            <person name="Wylensek D."/>
            <person name="Clavel T."/>
        </authorList>
    </citation>
    <scope>NUCLEOTIDE SEQUENCE [LARGE SCALE GENOMIC DNA]</scope>
    <source>
        <strain evidence="8 9">BL-383-APC-2I</strain>
    </source>
</reference>
<dbReference type="GO" id="GO:0003824">
    <property type="term" value="F:catalytic activity"/>
    <property type="evidence" value="ECO:0007669"/>
    <property type="project" value="InterPro"/>
</dbReference>
<keyword evidence="5" id="KW-0408">Iron</keyword>
<dbReference type="InterPro" id="IPR034457">
    <property type="entry name" value="Organic_radical-activating"/>
</dbReference>
<dbReference type="InterPro" id="IPR013785">
    <property type="entry name" value="Aldolase_TIM"/>
</dbReference>
<evidence type="ECO:0000313" key="8">
    <source>
        <dbReference type="EMBL" id="NMF09769.1"/>
    </source>
</evidence>
<evidence type="ECO:0000256" key="2">
    <source>
        <dbReference type="ARBA" id="ARBA00022485"/>
    </source>
</evidence>
<gene>
    <name evidence="8" type="ORF">HF852_09215</name>
</gene>
<evidence type="ECO:0000256" key="6">
    <source>
        <dbReference type="ARBA" id="ARBA00023014"/>
    </source>
</evidence>
<dbReference type="InterPro" id="IPR058240">
    <property type="entry name" value="rSAM_sf"/>
</dbReference>
<dbReference type="RefSeq" id="WP_168938056.1">
    <property type="nucleotide sequence ID" value="NZ_JABAGA010000005.1"/>
</dbReference>
<keyword evidence="3" id="KW-0949">S-adenosyl-L-methionine</keyword>
<dbReference type="SFLD" id="SFLDS00029">
    <property type="entry name" value="Radical_SAM"/>
    <property type="match status" value="1"/>
</dbReference>
<evidence type="ECO:0000256" key="3">
    <source>
        <dbReference type="ARBA" id="ARBA00022691"/>
    </source>
</evidence>
<name>A0A7X9XTM0_9CORY</name>
<dbReference type="Gene3D" id="3.20.20.70">
    <property type="entry name" value="Aldolase class I"/>
    <property type="match status" value="1"/>
</dbReference>
<dbReference type="EMBL" id="JABAGA010000005">
    <property type="protein sequence ID" value="NMF09769.1"/>
    <property type="molecule type" value="Genomic_DNA"/>
</dbReference>
<dbReference type="NCBIfam" id="TIGR02495">
    <property type="entry name" value="NrdG2"/>
    <property type="match status" value="1"/>
</dbReference>
<dbReference type="GO" id="GO:0046872">
    <property type="term" value="F:metal ion binding"/>
    <property type="evidence" value="ECO:0007669"/>
    <property type="project" value="UniProtKB-KW"/>
</dbReference>
<dbReference type="Pfam" id="PF04055">
    <property type="entry name" value="Radical_SAM"/>
    <property type="match status" value="1"/>
</dbReference>
<keyword evidence="2" id="KW-0004">4Fe-4S</keyword>
<dbReference type="InterPro" id="IPR007197">
    <property type="entry name" value="rSAM"/>
</dbReference>
<keyword evidence="6" id="KW-0411">Iron-sulfur</keyword>
<dbReference type="GO" id="GO:0051539">
    <property type="term" value="F:4 iron, 4 sulfur cluster binding"/>
    <property type="evidence" value="ECO:0007669"/>
    <property type="project" value="UniProtKB-KW"/>
</dbReference>
<comment type="caution">
    <text evidence="8">The sequence shown here is derived from an EMBL/GenBank/DDBJ whole genome shotgun (WGS) entry which is preliminary data.</text>
</comment>
<evidence type="ECO:0000259" key="7">
    <source>
        <dbReference type="Pfam" id="PF04055"/>
    </source>
</evidence>
<organism evidence="8 9">
    <name type="scientific">Corynebacterium xerosis</name>
    <dbReference type="NCBI Taxonomy" id="1725"/>
    <lineage>
        <taxon>Bacteria</taxon>
        <taxon>Bacillati</taxon>
        <taxon>Actinomycetota</taxon>
        <taxon>Actinomycetes</taxon>
        <taxon>Mycobacteriales</taxon>
        <taxon>Corynebacteriaceae</taxon>
        <taxon>Corynebacterium</taxon>
    </lineage>
</organism>
<feature type="domain" description="Radical SAM core" evidence="7">
    <location>
        <begin position="44"/>
        <end position="158"/>
    </location>
</feature>
<evidence type="ECO:0000256" key="4">
    <source>
        <dbReference type="ARBA" id="ARBA00022723"/>
    </source>
</evidence>
<keyword evidence="4" id="KW-0479">Metal-binding</keyword>
<dbReference type="InterPro" id="IPR012840">
    <property type="entry name" value="NrdG2"/>
</dbReference>
<dbReference type="SFLD" id="SFLDG01094">
    <property type="entry name" value="Uncharacterised_Radical_SAM_Su"/>
    <property type="match status" value="1"/>
</dbReference>
<evidence type="ECO:0000256" key="5">
    <source>
        <dbReference type="ARBA" id="ARBA00023004"/>
    </source>
</evidence>
<proteinExistence type="predicted"/>
<dbReference type="AlphaFoldDB" id="A0A7X9XTM0"/>
<comment type="cofactor">
    <cofactor evidence="1">
        <name>[4Fe-4S] cluster</name>
        <dbReference type="ChEBI" id="CHEBI:49883"/>
    </cofactor>
</comment>
<dbReference type="CDD" id="cd01335">
    <property type="entry name" value="Radical_SAM"/>
    <property type="match status" value="1"/>
</dbReference>
<dbReference type="PANTHER" id="PTHR30352">
    <property type="entry name" value="PYRUVATE FORMATE-LYASE-ACTIVATING ENZYME"/>
    <property type="match status" value="1"/>
</dbReference>
<sequence length="294" mass="30652">MLLDSLYDVPAPPPSPGPAVAPVPVAGVVPFSSVDWPGRLAATVFLQGCPWRCPYCHNPGLQATAPCEGGVGDGAGEVSWAGFVDLLGRRRGLLDGVVFTGGEPTMHRGLGAAIDEVHVLGFDVGLHTSGCYPEALGRILDDHRPEWIGLDVKADPRDAEAYAEVAYGGADFVSSGHGTDHFTGAQLATGGKELRSLRMIRESMPGRLEVRTTVWPDSPAVAGLPGIAEMLAEISGVAPLTWAIQKARPDGVSPDAAAAASFRADRPGWATEFDGLVADARATLRDSAVTVVGR</sequence>